<dbReference type="Pfam" id="PF05699">
    <property type="entry name" value="Dimer_Tnp_hAT"/>
    <property type="match status" value="1"/>
</dbReference>
<dbReference type="PROSITE" id="PS50808">
    <property type="entry name" value="ZF_BED"/>
    <property type="match status" value="1"/>
</dbReference>
<feature type="region of interest" description="Disordered" evidence="10">
    <location>
        <begin position="59"/>
        <end position="95"/>
    </location>
</feature>
<dbReference type="InterPro" id="IPR036236">
    <property type="entry name" value="Znf_C2H2_sf"/>
</dbReference>
<evidence type="ECO:0000256" key="7">
    <source>
        <dbReference type="ARBA" id="ARBA00023163"/>
    </source>
</evidence>
<sequence>MVDKRGKTNSVVWKWFGYLRSDKLQVSACCKMCRRVVPTSSGNTSNLFHHLKQFHPIEHSESQKMRHHKSLSQQPVPQTTPPSSSPTPVVSKEKSMQQTQIAAFMPYDKQSKRHKDITKAVTNFLAKDMMPFTTVENLGFRKMISIIDPRYELPGQKYFSRAAIPALYGEVRERVEEQLKSVSYFATTADLWSSRTSEPYLSLTVHFIDQDWKLVSLCLQTVYFPEDHTGESIAAGLADALASWGLREDRQVCITTDSGTNIIKAAVLNRWTRLQCFGHRLNSAIEKVNQDKRVDRAIGVCKKVVAAFSYSWKKKRDLAAAQEEYHLPKHKLISETPTRWGSRQQMVKRVLEQKRAITEVLSKDKKTRPLVPNWQDVDVLESIDAALSPLLEFTDALSGESYVSVSFLKPVMHLFNTSILKEAEDDTELTRTIKTTVMGYLNQKYDDPAMDNLLDMACLVDPRFKLQYTQEEKREYIKERAVLEMLKGERSVVVREEESREEAMRDTFVPPKKTKRSLASFFSNRPTTTTDTENLSAQQAVEREVGNYLLSPHADNDSNPLDWWKVYQNNFPRVSQLAQHYLCIQATSSPSERVFSTGGKIVTCKRASLKPDNVDQLVFLAKNL</sequence>
<evidence type="ECO:0000256" key="5">
    <source>
        <dbReference type="ARBA" id="ARBA00023015"/>
    </source>
</evidence>
<dbReference type="Pfam" id="PF02892">
    <property type="entry name" value="zf-BED"/>
    <property type="match status" value="1"/>
</dbReference>
<evidence type="ECO:0000256" key="2">
    <source>
        <dbReference type="ARBA" id="ARBA00022723"/>
    </source>
</evidence>
<keyword evidence="6" id="KW-0238">DNA-binding</keyword>
<dbReference type="InterPro" id="IPR052035">
    <property type="entry name" value="ZnF_BED_domain_contain"/>
</dbReference>
<dbReference type="Gene3D" id="1.10.10.1070">
    <property type="entry name" value="Zinc finger, BED domain-containing"/>
    <property type="match status" value="1"/>
</dbReference>
<accession>A0A9J8D7P9</accession>
<name>A0A9J8D7P9_CYPCA</name>
<dbReference type="Proteomes" id="UP001108240">
    <property type="component" value="Unplaced"/>
</dbReference>
<dbReference type="GO" id="GO:0046983">
    <property type="term" value="F:protein dimerization activity"/>
    <property type="evidence" value="ECO:0007669"/>
    <property type="project" value="InterPro"/>
</dbReference>
<dbReference type="GO" id="GO:0008270">
    <property type="term" value="F:zinc ion binding"/>
    <property type="evidence" value="ECO:0007669"/>
    <property type="project" value="UniProtKB-KW"/>
</dbReference>
<organism evidence="12 13">
    <name type="scientific">Cyprinus carpio carpio</name>
    <dbReference type="NCBI Taxonomy" id="630221"/>
    <lineage>
        <taxon>Eukaryota</taxon>
        <taxon>Metazoa</taxon>
        <taxon>Chordata</taxon>
        <taxon>Craniata</taxon>
        <taxon>Vertebrata</taxon>
        <taxon>Euteleostomi</taxon>
        <taxon>Actinopterygii</taxon>
        <taxon>Neopterygii</taxon>
        <taxon>Teleostei</taxon>
        <taxon>Ostariophysi</taxon>
        <taxon>Cypriniformes</taxon>
        <taxon>Cyprinidae</taxon>
        <taxon>Cyprininae</taxon>
        <taxon>Cyprinus</taxon>
    </lineage>
</organism>
<reference evidence="12" key="1">
    <citation type="submission" date="2025-08" db="UniProtKB">
        <authorList>
            <consortium name="Ensembl"/>
        </authorList>
    </citation>
    <scope>IDENTIFICATION</scope>
</reference>
<keyword evidence="5" id="KW-0805">Transcription regulation</keyword>
<dbReference type="PANTHER" id="PTHR46481">
    <property type="entry name" value="ZINC FINGER BED DOMAIN-CONTAINING PROTEIN 4"/>
    <property type="match status" value="1"/>
</dbReference>
<dbReference type="SUPFAM" id="SSF57667">
    <property type="entry name" value="beta-beta-alpha zinc fingers"/>
    <property type="match status" value="1"/>
</dbReference>
<dbReference type="InterPro" id="IPR003656">
    <property type="entry name" value="Znf_BED"/>
</dbReference>
<dbReference type="InterPro" id="IPR012337">
    <property type="entry name" value="RNaseH-like_sf"/>
</dbReference>
<dbReference type="GO" id="GO:0003677">
    <property type="term" value="F:DNA binding"/>
    <property type="evidence" value="ECO:0007669"/>
    <property type="project" value="UniProtKB-KW"/>
</dbReference>
<keyword evidence="8" id="KW-0539">Nucleus</keyword>
<evidence type="ECO:0000256" key="3">
    <source>
        <dbReference type="ARBA" id="ARBA00022771"/>
    </source>
</evidence>
<keyword evidence="13" id="KW-1185">Reference proteome</keyword>
<dbReference type="AlphaFoldDB" id="A0A9J8D7P9"/>
<evidence type="ECO:0000256" key="4">
    <source>
        <dbReference type="ARBA" id="ARBA00022833"/>
    </source>
</evidence>
<keyword evidence="2" id="KW-0479">Metal-binding</keyword>
<evidence type="ECO:0000259" key="11">
    <source>
        <dbReference type="PROSITE" id="PS50808"/>
    </source>
</evidence>
<dbReference type="InterPro" id="IPR008906">
    <property type="entry name" value="HATC_C_dom"/>
</dbReference>
<dbReference type="PANTHER" id="PTHR46481:SF9">
    <property type="entry name" value="ZINC FINGER BED DOMAIN-CONTAINING PROTEIN 1-LIKE"/>
    <property type="match status" value="1"/>
</dbReference>
<dbReference type="Ensembl" id="ENSCCRT00000130007.1">
    <property type="protein sequence ID" value="ENSCCRP00000173335.1"/>
    <property type="gene ID" value="ENSCCRG00000063682.1"/>
</dbReference>
<feature type="domain" description="BED-type" evidence="11">
    <location>
        <begin position="7"/>
        <end position="62"/>
    </location>
</feature>
<dbReference type="SMART" id="SM00614">
    <property type="entry name" value="ZnF_BED"/>
    <property type="match status" value="1"/>
</dbReference>
<protein>
    <recommendedName>
        <fullName evidence="11">BED-type domain-containing protein</fullName>
    </recommendedName>
</protein>
<reference evidence="12" key="2">
    <citation type="submission" date="2025-09" db="UniProtKB">
        <authorList>
            <consortium name="Ensembl"/>
        </authorList>
    </citation>
    <scope>IDENTIFICATION</scope>
</reference>
<evidence type="ECO:0000313" key="12">
    <source>
        <dbReference type="Ensembl" id="ENSCCRP00000173335.1"/>
    </source>
</evidence>
<proteinExistence type="predicted"/>
<dbReference type="OMA" id="MHLFNTS"/>
<keyword evidence="4" id="KW-0862">Zinc</keyword>
<dbReference type="GeneTree" id="ENSGT00940000161131"/>
<dbReference type="SUPFAM" id="SSF53098">
    <property type="entry name" value="Ribonuclease H-like"/>
    <property type="match status" value="1"/>
</dbReference>
<dbReference type="GO" id="GO:0005634">
    <property type="term" value="C:nucleus"/>
    <property type="evidence" value="ECO:0007669"/>
    <property type="project" value="UniProtKB-SubCell"/>
</dbReference>
<keyword evidence="3 9" id="KW-0863">Zinc-finger</keyword>
<evidence type="ECO:0000256" key="6">
    <source>
        <dbReference type="ARBA" id="ARBA00023125"/>
    </source>
</evidence>
<evidence type="ECO:0000256" key="9">
    <source>
        <dbReference type="PROSITE-ProRule" id="PRU00027"/>
    </source>
</evidence>
<evidence type="ECO:0000256" key="1">
    <source>
        <dbReference type="ARBA" id="ARBA00004123"/>
    </source>
</evidence>
<dbReference type="SUPFAM" id="SSF140996">
    <property type="entry name" value="Hermes dimerisation domain"/>
    <property type="match status" value="1"/>
</dbReference>
<keyword evidence="7" id="KW-0804">Transcription</keyword>
<evidence type="ECO:0000256" key="8">
    <source>
        <dbReference type="ARBA" id="ARBA00023242"/>
    </source>
</evidence>
<evidence type="ECO:0000256" key="10">
    <source>
        <dbReference type="SAM" id="MobiDB-lite"/>
    </source>
</evidence>
<evidence type="ECO:0000313" key="13">
    <source>
        <dbReference type="Proteomes" id="UP001108240"/>
    </source>
</evidence>
<comment type="subcellular location">
    <subcellularLocation>
        <location evidence="1">Nucleus</location>
    </subcellularLocation>
</comment>